<evidence type="ECO:0000313" key="2">
    <source>
        <dbReference type="EMBL" id="OKL51652.1"/>
    </source>
</evidence>
<dbReference type="AlphaFoldDB" id="A0A1Q5PW12"/>
<feature type="transmembrane region" description="Helical" evidence="1">
    <location>
        <begin position="90"/>
        <end position="110"/>
    </location>
</feature>
<evidence type="ECO:0008006" key="4">
    <source>
        <dbReference type="Google" id="ProtNLM"/>
    </source>
</evidence>
<keyword evidence="1" id="KW-0812">Transmembrane</keyword>
<keyword evidence="1" id="KW-0472">Membrane</keyword>
<sequence length="228" mass="24808">MVQLSAGALMLAALCWIVGDALIVGFDKPDKRKHAAFIAHMGDDMYAFYLHVNDRRLRAGALVANFSAWLLLAGLYSQWQLTSHSLTGRIGVVLLGIGFSLYPLAHAAFYPLALASERAYAAWQTGRDAAATAQHARRLRAFLLTAWLPAAAFAFGGWLLIGIAVATGQTSFPPWAAAMTPLVQLVLWIFLPRVPYPGRPLLHGACLNIVVFVWASAFLFLAARYPVS</sequence>
<evidence type="ECO:0000256" key="1">
    <source>
        <dbReference type="SAM" id="Phobius"/>
    </source>
</evidence>
<feature type="transmembrane region" description="Helical" evidence="1">
    <location>
        <begin position="6"/>
        <end position="26"/>
    </location>
</feature>
<feature type="transmembrane region" description="Helical" evidence="1">
    <location>
        <begin position="59"/>
        <end position="78"/>
    </location>
</feature>
<dbReference type="STRING" id="52770.BSZ40_05705"/>
<keyword evidence="3" id="KW-1185">Reference proteome</keyword>
<keyword evidence="1" id="KW-1133">Transmembrane helix</keyword>
<dbReference type="Proteomes" id="UP000185612">
    <property type="component" value="Unassembled WGS sequence"/>
</dbReference>
<gene>
    <name evidence="2" type="ORF">BSZ40_05705</name>
</gene>
<dbReference type="Pfam" id="PF20599">
    <property type="entry name" value="DUF6796"/>
    <property type="match status" value="1"/>
</dbReference>
<dbReference type="InParanoid" id="A0A1Q5PW12"/>
<feature type="transmembrane region" description="Helical" evidence="1">
    <location>
        <begin position="172"/>
        <end position="190"/>
    </location>
</feature>
<comment type="caution">
    <text evidence="2">The sequence shown here is derived from an EMBL/GenBank/DDBJ whole genome shotgun (WGS) entry which is preliminary data.</text>
</comment>
<accession>A0A1Q5PW12</accession>
<feature type="transmembrane region" description="Helical" evidence="1">
    <location>
        <begin position="141"/>
        <end position="166"/>
    </location>
</feature>
<dbReference type="RefSeq" id="WP_073824188.1">
    <property type="nucleotide sequence ID" value="NZ_JAUNKL010000019.1"/>
</dbReference>
<reference evidence="3" key="1">
    <citation type="submission" date="2016-12" db="EMBL/GenBank/DDBJ databases">
        <authorList>
            <person name="Meng X."/>
        </authorList>
    </citation>
    <scope>NUCLEOTIDE SEQUENCE [LARGE SCALE GENOMIC DNA]</scope>
    <source>
        <strain evidence="3">DSM 20732</strain>
    </source>
</reference>
<dbReference type="OrthoDB" id="2234586at2"/>
<name>A0A1Q5PW12_9ACTO</name>
<dbReference type="EMBL" id="MQVS01000005">
    <property type="protein sequence ID" value="OKL51652.1"/>
    <property type="molecule type" value="Genomic_DNA"/>
</dbReference>
<feature type="transmembrane region" description="Helical" evidence="1">
    <location>
        <begin position="202"/>
        <end position="223"/>
    </location>
</feature>
<protein>
    <recommendedName>
        <fullName evidence="4">Beta-carotene 15,15'-monooxygenase</fullName>
    </recommendedName>
</protein>
<organism evidence="2 3">
    <name type="scientific">Buchananella hordeovulneris</name>
    <dbReference type="NCBI Taxonomy" id="52770"/>
    <lineage>
        <taxon>Bacteria</taxon>
        <taxon>Bacillati</taxon>
        <taxon>Actinomycetota</taxon>
        <taxon>Actinomycetes</taxon>
        <taxon>Actinomycetales</taxon>
        <taxon>Actinomycetaceae</taxon>
        <taxon>Buchananella</taxon>
    </lineage>
</organism>
<proteinExistence type="predicted"/>
<evidence type="ECO:0000313" key="3">
    <source>
        <dbReference type="Proteomes" id="UP000185612"/>
    </source>
</evidence>
<dbReference type="InterPro" id="IPR046475">
    <property type="entry name" value="DUF6796"/>
</dbReference>